<dbReference type="InterPro" id="IPR010656">
    <property type="entry name" value="DctM"/>
</dbReference>
<gene>
    <name evidence="4" type="ORF">E4O86_05295</name>
</gene>
<sequence length="653" mass="68138">MSDSSETLGQRLIFVGMVLAGIWSIVQIAFAFLTSYDDLVLLPLHLAFALAVTFALIPAIPPKEKIDEGGELVRRRSRIDVAVSVVVILASIAIAAYYMLNVGRLVLRIPQVDELTLGDTMVGIAVVVFVVEAARRTAGLGMTVVVLIFIAYAFVGPSLPLGFRHSGLSLTEFIDLQTLTTDGIFGVPTGVSATYVFYFILFGAFLDASGGGRLFIDLATTATGRYRGGAAKAATTASALMGMTSGSAVANVMGTGIFTIPLMKRTGYAPHVAGSVEALASTGGQIMPPLMGAAAFIIAQNLGLPYSRIVSAAVIPAAIYYLAVLIAVDLEARYRKIQPIPAADQVPLRQSLMRLHLLLPLVYLVYSVMVGRQLMMAAVESIGVVLVVSLFSAATRIGPRGILKALADGGSRAIMVAIPCAAAGIIVGIVVQTGIGVRFTELLVGLSRDNLLICLLAVSAGCIIMGMGLPTTAAYIMGATLFVPALAKLGINPLAAHFFVFYFACLSMITPPVALASYAAASIAGASASRVGWTTVRFGLPAFLVPFAFVVQPAMILEGSMTVAAVSFVTALIGVYALAAGNVGYLRRKNRPVEGALLIAAAIALIYPSLWISLAGGLVLVLVYVWQGREGSAPELGTSTSGEAAKTVLKGRT</sequence>
<feature type="transmembrane region" description="Helical" evidence="2">
    <location>
        <begin position="414"/>
        <end position="435"/>
    </location>
</feature>
<feature type="transmembrane region" description="Helical" evidence="2">
    <location>
        <begin position="540"/>
        <end position="557"/>
    </location>
</feature>
<keyword evidence="1" id="KW-0813">Transport</keyword>
<feature type="transmembrane region" description="Helical" evidence="2">
    <location>
        <begin position="597"/>
        <end position="626"/>
    </location>
</feature>
<keyword evidence="2" id="KW-0812">Transmembrane</keyword>
<name>A0A964T2N3_9HYPH</name>
<dbReference type="NCBIfam" id="TIGR02123">
    <property type="entry name" value="TRAP_fused"/>
    <property type="match status" value="1"/>
</dbReference>
<feature type="transmembrane region" description="Helical" evidence="2">
    <location>
        <begin position="351"/>
        <end position="369"/>
    </location>
</feature>
<evidence type="ECO:0000313" key="4">
    <source>
        <dbReference type="EMBL" id="MYZ47125.1"/>
    </source>
</evidence>
<keyword evidence="2" id="KW-0472">Membrane</keyword>
<keyword evidence="1" id="KW-1003">Cell membrane</keyword>
<feature type="transmembrane region" description="Helical" evidence="2">
    <location>
        <begin position="138"/>
        <end position="155"/>
    </location>
</feature>
<reference evidence="4" key="1">
    <citation type="submission" date="2019-03" db="EMBL/GenBank/DDBJ databases">
        <title>Afifella sp. nov., isolated from activated sludge.</title>
        <authorList>
            <person name="Li Q."/>
            <person name="Liu Y."/>
        </authorList>
    </citation>
    <scope>NUCLEOTIDE SEQUENCE</scope>
    <source>
        <strain evidence="4">L72</strain>
    </source>
</reference>
<comment type="caution">
    <text evidence="4">The sequence shown here is derived from an EMBL/GenBank/DDBJ whole genome shotgun (WGS) entry which is preliminary data.</text>
</comment>
<organism evidence="4 5">
    <name type="scientific">Propylenella binzhouense</name>
    <dbReference type="NCBI Taxonomy" id="2555902"/>
    <lineage>
        <taxon>Bacteria</taxon>
        <taxon>Pseudomonadati</taxon>
        <taxon>Pseudomonadota</taxon>
        <taxon>Alphaproteobacteria</taxon>
        <taxon>Hyphomicrobiales</taxon>
        <taxon>Propylenellaceae</taxon>
        <taxon>Propylenella</taxon>
    </lineage>
</organism>
<keyword evidence="5" id="KW-1185">Reference proteome</keyword>
<feature type="transmembrane region" description="Helical" evidence="2">
    <location>
        <begin position="375"/>
        <end position="394"/>
    </location>
</feature>
<comment type="function">
    <text evidence="1">Part of the tripartite ATP-independent periplasmic (TRAP) transport system.</text>
</comment>
<dbReference type="GO" id="GO:0022857">
    <property type="term" value="F:transmembrane transporter activity"/>
    <property type="evidence" value="ECO:0007669"/>
    <property type="project" value="UniProtKB-UniRule"/>
</dbReference>
<dbReference type="EMBL" id="SPKJ01000010">
    <property type="protein sequence ID" value="MYZ47125.1"/>
    <property type="molecule type" value="Genomic_DNA"/>
</dbReference>
<feature type="domain" description="TRAP C4-dicarboxylate transport system permease DctM subunit" evidence="3">
    <location>
        <begin position="126"/>
        <end position="557"/>
    </location>
</feature>
<feature type="transmembrane region" description="Helical" evidence="2">
    <location>
        <begin position="489"/>
        <end position="509"/>
    </location>
</feature>
<evidence type="ECO:0000259" key="3">
    <source>
        <dbReference type="Pfam" id="PF06808"/>
    </source>
</evidence>
<evidence type="ECO:0000256" key="1">
    <source>
        <dbReference type="RuleBase" id="RU369079"/>
    </source>
</evidence>
<dbReference type="PANTHER" id="PTHR43849">
    <property type="entry name" value="BLL3936 PROTEIN"/>
    <property type="match status" value="1"/>
</dbReference>
<protein>
    <submittedName>
        <fullName evidence="4">TRAP transporter fused permease subunit</fullName>
    </submittedName>
</protein>
<feature type="transmembrane region" description="Helical" evidence="2">
    <location>
        <begin position="12"/>
        <end position="33"/>
    </location>
</feature>
<feature type="transmembrane region" description="Helical" evidence="2">
    <location>
        <begin position="115"/>
        <end position="131"/>
    </location>
</feature>
<dbReference type="Proteomes" id="UP000773614">
    <property type="component" value="Unassembled WGS sequence"/>
</dbReference>
<keyword evidence="1" id="KW-0997">Cell inner membrane</keyword>
<proteinExistence type="predicted"/>
<feature type="transmembrane region" description="Helical" evidence="2">
    <location>
        <begin position="39"/>
        <end position="60"/>
    </location>
</feature>
<accession>A0A964T2N3</accession>
<dbReference type="OrthoDB" id="9759894at2"/>
<feature type="transmembrane region" description="Helical" evidence="2">
    <location>
        <begin position="563"/>
        <end position="585"/>
    </location>
</feature>
<comment type="subcellular location">
    <subcellularLocation>
        <location evidence="1">Cell inner membrane</location>
        <topology evidence="1">Multi-pass membrane protein</topology>
    </subcellularLocation>
</comment>
<feature type="transmembrane region" description="Helical" evidence="2">
    <location>
        <begin position="237"/>
        <end position="260"/>
    </location>
</feature>
<dbReference type="PANTHER" id="PTHR43849:SF2">
    <property type="entry name" value="BLL3936 PROTEIN"/>
    <property type="match status" value="1"/>
</dbReference>
<dbReference type="RefSeq" id="WP_161139475.1">
    <property type="nucleotide sequence ID" value="NZ_SPKJ01000010.1"/>
</dbReference>
<dbReference type="AlphaFoldDB" id="A0A964T2N3"/>
<evidence type="ECO:0000313" key="5">
    <source>
        <dbReference type="Proteomes" id="UP000773614"/>
    </source>
</evidence>
<dbReference type="Pfam" id="PF06808">
    <property type="entry name" value="DctM"/>
    <property type="match status" value="1"/>
</dbReference>
<feature type="transmembrane region" description="Helical" evidence="2">
    <location>
        <begin position="309"/>
        <end position="330"/>
    </location>
</feature>
<evidence type="ECO:0000256" key="2">
    <source>
        <dbReference type="SAM" id="Phobius"/>
    </source>
</evidence>
<keyword evidence="2" id="KW-1133">Transmembrane helix</keyword>
<feature type="transmembrane region" description="Helical" evidence="2">
    <location>
        <begin position="81"/>
        <end position="100"/>
    </location>
</feature>
<dbReference type="InterPro" id="IPR011853">
    <property type="entry name" value="TRAP_DctM-Dct_fused"/>
</dbReference>
<dbReference type="GO" id="GO:0005886">
    <property type="term" value="C:plasma membrane"/>
    <property type="evidence" value="ECO:0007669"/>
    <property type="project" value="UniProtKB-SubCell"/>
</dbReference>
<feature type="transmembrane region" description="Helical" evidence="2">
    <location>
        <begin position="455"/>
        <end position="477"/>
    </location>
</feature>